<gene>
    <name evidence="2" type="ORF">Syun_008778</name>
</gene>
<dbReference type="InterPro" id="IPR015791">
    <property type="entry name" value="Antimic/Inh_G_crystallin-like"/>
</dbReference>
<proteinExistence type="predicted"/>
<evidence type="ECO:0000313" key="3">
    <source>
        <dbReference type="Proteomes" id="UP001420932"/>
    </source>
</evidence>
<dbReference type="SUPFAM" id="SSF49695">
    <property type="entry name" value="gamma-Crystallin-like"/>
    <property type="match status" value="1"/>
</dbReference>
<sequence>MTTIIFKASILVLAAALVMISISNVANASTLTTFQGLDGRGCIGNVETHGCGQCHAIAYHGGFYFLKVDGSALMYKTSDCSGSTDKVLSDDEWHCDNFSWNSVFIPCSA</sequence>
<dbReference type="Proteomes" id="UP001420932">
    <property type="component" value="Unassembled WGS sequence"/>
</dbReference>
<evidence type="ECO:0000313" key="2">
    <source>
        <dbReference type="EMBL" id="KAK9150469.1"/>
    </source>
</evidence>
<keyword evidence="1" id="KW-0732">Signal</keyword>
<dbReference type="AlphaFoldDB" id="A0AAP0KF74"/>
<dbReference type="InterPro" id="IPR015201">
    <property type="entry name" value="Antimicrobial_MiAMP1"/>
</dbReference>
<dbReference type="Gene3D" id="2.60.20.30">
    <property type="match status" value="1"/>
</dbReference>
<dbReference type="InterPro" id="IPR011024">
    <property type="entry name" value="G_crystallin-like"/>
</dbReference>
<dbReference type="Pfam" id="PF09117">
    <property type="entry name" value="MiAMP1"/>
    <property type="match status" value="1"/>
</dbReference>
<dbReference type="EMBL" id="JBBNAF010000004">
    <property type="protein sequence ID" value="KAK9150469.1"/>
    <property type="molecule type" value="Genomic_DNA"/>
</dbReference>
<accession>A0AAP0KF74</accession>
<protein>
    <submittedName>
        <fullName evidence="2">Uncharacterized protein</fullName>
    </submittedName>
</protein>
<feature type="chain" id="PRO_5042928725" evidence="1">
    <location>
        <begin position="29"/>
        <end position="109"/>
    </location>
</feature>
<name>A0AAP0KF74_9MAGN</name>
<dbReference type="GO" id="GO:0006952">
    <property type="term" value="P:defense response"/>
    <property type="evidence" value="ECO:0007669"/>
    <property type="project" value="InterPro"/>
</dbReference>
<evidence type="ECO:0000256" key="1">
    <source>
        <dbReference type="SAM" id="SignalP"/>
    </source>
</evidence>
<reference evidence="2 3" key="1">
    <citation type="submission" date="2024-01" db="EMBL/GenBank/DDBJ databases">
        <title>Genome assemblies of Stephania.</title>
        <authorList>
            <person name="Yang L."/>
        </authorList>
    </citation>
    <scope>NUCLEOTIDE SEQUENCE [LARGE SCALE GENOMIC DNA]</scope>
    <source>
        <strain evidence="2">YNDBR</strain>
        <tissue evidence="2">Leaf</tissue>
    </source>
</reference>
<keyword evidence="3" id="KW-1185">Reference proteome</keyword>
<comment type="caution">
    <text evidence="2">The sequence shown here is derived from an EMBL/GenBank/DDBJ whole genome shotgun (WGS) entry which is preliminary data.</text>
</comment>
<organism evidence="2 3">
    <name type="scientific">Stephania yunnanensis</name>
    <dbReference type="NCBI Taxonomy" id="152371"/>
    <lineage>
        <taxon>Eukaryota</taxon>
        <taxon>Viridiplantae</taxon>
        <taxon>Streptophyta</taxon>
        <taxon>Embryophyta</taxon>
        <taxon>Tracheophyta</taxon>
        <taxon>Spermatophyta</taxon>
        <taxon>Magnoliopsida</taxon>
        <taxon>Ranunculales</taxon>
        <taxon>Menispermaceae</taxon>
        <taxon>Menispermoideae</taxon>
        <taxon>Cissampelideae</taxon>
        <taxon>Stephania</taxon>
    </lineage>
</organism>
<dbReference type="GO" id="GO:0045926">
    <property type="term" value="P:negative regulation of growth"/>
    <property type="evidence" value="ECO:0007669"/>
    <property type="project" value="InterPro"/>
</dbReference>
<feature type="signal peptide" evidence="1">
    <location>
        <begin position="1"/>
        <end position="28"/>
    </location>
</feature>